<reference evidence="7 8" key="1">
    <citation type="submission" date="2018-11" db="EMBL/GenBank/DDBJ databases">
        <authorList>
            <person name="Li F."/>
        </authorList>
    </citation>
    <scope>NUCLEOTIDE SEQUENCE [LARGE SCALE GENOMIC DNA]</scope>
    <source>
        <strain evidence="7 8">Gsoil 818</strain>
    </source>
</reference>
<proteinExistence type="inferred from homology"/>
<evidence type="ECO:0000256" key="1">
    <source>
        <dbReference type="ARBA" id="ARBA00010838"/>
    </source>
</evidence>
<dbReference type="InterPro" id="IPR001360">
    <property type="entry name" value="Glyco_hydro_1"/>
</dbReference>
<dbReference type="AlphaFoldDB" id="A0A3N0GX08"/>
<protein>
    <recommendedName>
        <fullName evidence="2">beta-glucosidase</fullName>
        <ecNumber evidence="2">3.2.1.21</ecNumber>
    </recommendedName>
</protein>
<organism evidence="7 8">
    <name type="scientific">Nocardioides pocheonensis</name>
    <dbReference type="NCBI Taxonomy" id="661485"/>
    <lineage>
        <taxon>Bacteria</taxon>
        <taxon>Bacillati</taxon>
        <taxon>Actinomycetota</taxon>
        <taxon>Actinomycetes</taxon>
        <taxon>Propionibacteriales</taxon>
        <taxon>Nocardioidaceae</taxon>
        <taxon>Nocardioides</taxon>
    </lineage>
</organism>
<evidence type="ECO:0000256" key="5">
    <source>
        <dbReference type="PROSITE-ProRule" id="PRU10055"/>
    </source>
</evidence>
<dbReference type="PRINTS" id="PR00131">
    <property type="entry name" value="GLHYDRLASE1"/>
</dbReference>
<keyword evidence="3 7" id="KW-0378">Hydrolase</keyword>
<dbReference type="Gene3D" id="3.20.20.80">
    <property type="entry name" value="Glycosidases"/>
    <property type="match status" value="1"/>
</dbReference>
<comment type="caution">
    <text evidence="7">The sequence shown here is derived from an EMBL/GenBank/DDBJ whole genome shotgun (WGS) entry which is preliminary data.</text>
</comment>
<keyword evidence="8" id="KW-1185">Reference proteome</keyword>
<dbReference type="PANTHER" id="PTHR10353:SF36">
    <property type="entry name" value="LP05116P"/>
    <property type="match status" value="1"/>
</dbReference>
<evidence type="ECO:0000256" key="2">
    <source>
        <dbReference type="ARBA" id="ARBA00012744"/>
    </source>
</evidence>
<dbReference type="Proteomes" id="UP000279994">
    <property type="component" value="Unassembled WGS sequence"/>
</dbReference>
<dbReference type="GO" id="GO:0005829">
    <property type="term" value="C:cytosol"/>
    <property type="evidence" value="ECO:0007669"/>
    <property type="project" value="TreeGrafter"/>
</dbReference>
<evidence type="ECO:0000256" key="3">
    <source>
        <dbReference type="ARBA" id="ARBA00022801"/>
    </source>
</evidence>
<comment type="similarity">
    <text evidence="1 6">Belongs to the glycosyl hydrolase 1 family.</text>
</comment>
<feature type="active site" description="Nucleophile" evidence="5">
    <location>
        <position position="380"/>
    </location>
</feature>
<dbReference type="FunFam" id="3.20.20.80:FF:000004">
    <property type="entry name" value="Beta-glucosidase 6-phospho-beta-glucosidase"/>
    <property type="match status" value="1"/>
</dbReference>
<dbReference type="InterPro" id="IPR017853">
    <property type="entry name" value="GH"/>
</dbReference>
<dbReference type="PANTHER" id="PTHR10353">
    <property type="entry name" value="GLYCOSYL HYDROLASE"/>
    <property type="match status" value="1"/>
</dbReference>
<dbReference type="InterPro" id="IPR018120">
    <property type="entry name" value="Glyco_hydro_1_AS"/>
</dbReference>
<dbReference type="PROSITE" id="PS00572">
    <property type="entry name" value="GLYCOSYL_HYDROL_F1_1"/>
    <property type="match status" value="1"/>
</dbReference>
<dbReference type="OrthoDB" id="9765195at2"/>
<accession>A0A3N0GX08</accession>
<evidence type="ECO:0000313" key="7">
    <source>
        <dbReference type="EMBL" id="RNM16977.1"/>
    </source>
</evidence>
<evidence type="ECO:0000313" key="8">
    <source>
        <dbReference type="Proteomes" id="UP000279994"/>
    </source>
</evidence>
<dbReference type="GO" id="GO:0016052">
    <property type="term" value="P:carbohydrate catabolic process"/>
    <property type="evidence" value="ECO:0007669"/>
    <property type="project" value="TreeGrafter"/>
</dbReference>
<gene>
    <name evidence="7" type="ORF">EFL26_02500</name>
</gene>
<dbReference type="RefSeq" id="WP_123221316.1">
    <property type="nucleotide sequence ID" value="NZ_RJSF01000005.1"/>
</dbReference>
<keyword evidence="4" id="KW-0326">Glycosidase</keyword>
<dbReference type="GO" id="GO:0008422">
    <property type="term" value="F:beta-glucosidase activity"/>
    <property type="evidence" value="ECO:0007669"/>
    <property type="project" value="UniProtKB-EC"/>
</dbReference>
<dbReference type="SUPFAM" id="SSF51445">
    <property type="entry name" value="(Trans)glycosidases"/>
    <property type="match status" value="1"/>
</dbReference>
<name>A0A3N0GX08_9ACTN</name>
<dbReference type="Pfam" id="PF00232">
    <property type="entry name" value="Glyco_hydro_1"/>
    <property type="match status" value="1"/>
</dbReference>
<sequence length="474" mass="51644">MSSHLPDRIRLSWGVASASYQVEGATGEDGRGVSIWDTFAARPGAVVDGSDGAVACDSYHRLDEDIALVAGLGVDHYRFSIAWPRVQPTGSGPVEPRGLAYYERLVDALLERDVNPMATLYHWDLPQQLEDADGWLNRDTAERFADYAALVHERLGDRVRLWATHNEPWCAAYVGYGSGRHAPGRQEGGRTHVTAHHLLLGHGLAAARLHEAGADAVGIVLNLTPVWPDRPEAAEVADGVDAIRNRVWLGPLVDGAYDEGTLRVAPVLADPTVVREGDLDLVRGSADWLGVNYYTPARVDLPVEEVSAGSTTSGGSTTLVEPAETTGGDAGVEEFPGVAPFRFTPRAPLTDIGWEVEPRGLEELLVTTHQRTGLPLVVTENGAAYPDTARTGDRAVDDQDRIGYLSDHIAAVERAREQGADVRGYVLWTLMDNFEWAEGYTKYFGIVHVDRDTLARTPKASYHWYAERVRAGQA</sequence>
<dbReference type="EMBL" id="RJSF01000005">
    <property type="protein sequence ID" value="RNM16977.1"/>
    <property type="molecule type" value="Genomic_DNA"/>
</dbReference>
<dbReference type="EC" id="3.2.1.21" evidence="2"/>
<evidence type="ECO:0000256" key="4">
    <source>
        <dbReference type="ARBA" id="ARBA00023295"/>
    </source>
</evidence>
<evidence type="ECO:0000256" key="6">
    <source>
        <dbReference type="RuleBase" id="RU003690"/>
    </source>
</evidence>